<evidence type="ECO:0000313" key="2">
    <source>
        <dbReference type="Proteomes" id="UP000005709"/>
    </source>
</evidence>
<evidence type="ECO:0000313" key="1">
    <source>
        <dbReference type="EMBL" id="EEV18281.1"/>
    </source>
</evidence>
<dbReference type="AlphaFoldDB" id="C8PGP3"/>
<proteinExistence type="predicted"/>
<dbReference type="Proteomes" id="UP000005709">
    <property type="component" value="Unassembled WGS sequence"/>
</dbReference>
<name>C8PGP3_9BACT</name>
<comment type="caution">
    <text evidence="1">The sequence shown here is derived from an EMBL/GenBank/DDBJ whole genome shotgun (WGS) entry which is preliminary data.</text>
</comment>
<reference evidence="1 2" key="1">
    <citation type="submission" date="2009-07" db="EMBL/GenBank/DDBJ databases">
        <authorList>
            <person name="Madupu R."/>
            <person name="Sebastian Y."/>
            <person name="Durkin A.S."/>
            <person name="Torralba M."/>
            <person name="Methe B."/>
            <person name="Sutton G.G."/>
            <person name="Strausberg R.L."/>
            <person name="Nelson K.E."/>
        </authorList>
    </citation>
    <scope>NUCLEOTIDE SEQUENCE [LARGE SCALE GENOMIC DNA]</scope>
    <source>
        <strain evidence="1 2">RM3268</strain>
    </source>
</reference>
<keyword evidence="2" id="KW-1185">Reference proteome</keyword>
<organism evidence="1 2">
    <name type="scientific">Campylobacter gracilis RM3268</name>
    <dbReference type="NCBI Taxonomy" id="553220"/>
    <lineage>
        <taxon>Bacteria</taxon>
        <taxon>Pseudomonadati</taxon>
        <taxon>Campylobacterota</taxon>
        <taxon>Epsilonproteobacteria</taxon>
        <taxon>Campylobacterales</taxon>
        <taxon>Campylobacteraceae</taxon>
        <taxon>Campylobacter</taxon>
    </lineage>
</organism>
<sequence>MTTHRSLKHKISKCFDLQLRVRICVGANSQHQISKCGAKFIF</sequence>
<dbReference type="EMBL" id="ACYG01000019">
    <property type="protein sequence ID" value="EEV18281.1"/>
    <property type="molecule type" value="Genomic_DNA"/>
</dbReference>
<protein>
    <submittedName>
        <fullName evidence="1">Uncharacterized protein</fullName>
    </submittedName>
</protein>
<gene>
    <name evidence="1" type="ORF">CAMGR0001_1038</name>
</gene>
<accession>C8PGP3</accession>